<keyword evidence="6" id="KW-0808">Transferase</keyword>
<dbReference type="InterPro" id="IPR050351">
    <property type="entry name" value="BphY/WalK/GraS-like"/>
</dbReference>
<evidence type="ECO:0000256" key="10">
    <source>
        <dbReference type="ARBA" id="ARBA00023012"/>
    </source>
</evidence>
<evidence type="ECO:0000256" key="8">
    <source>
        <dbReference type="ARBA" id="ARBA00022777"/>
    </source>
</evidence>
<dbReference type="GO" id="GO:0016036">
    <property type="term" value="P:cellular response to phosphate starvation"/>
    <property type="evidence" value="ECO:0007669"/>
    <property type="project" value="TreeGrafter"/>
</dbReference>
<dbReference type="Pfam" id="PF02518">
    <property type="entry name" value="HATPase_c"/>
    <property type="match status" value="1"/>
</dbReference>
<keyword evidence="7" id="KW-0547">Nucleotide-binding</keyword>
<dbReference type="SUPFAM" id="SSF47384">
    <property type="entry name" value="Homodimeric domain of signal transducing histidine kinase"/>
    <property type="match status" value="1"/>
</dbReference>
<dbReference type="InterPro" id="IPR036890">
    <property type="entry name" value="HATPase_C_sf"/>
</dbReference>
<dbReference type="InterPro" id="IPR035965">
    <property type="entry name" value="PAS-like_dom_sf"/>
</dbReference>
<evidence type="ECO:0000256" key="7">
    <source>
        <dbReference type="ARBA" id="ARBA00022741"/>
    </source>
</evidence>
<keyword evidence="8 13" id="KW-0418">Kinase</keyword>
<dbReference type="FunFam" id="3.30.565.10:FF:000006">
    <property type="entry name" value="Sensor histidine kinase WalK"/>
    <property type="match status" value="1"/>
</dbReference>
<dbReference type="SUPFAM" id="SSF55785">
    <property type="entry name" value="PYP-like sensor domain (PAS domain)"/>
    <property type="match status" value="1"/>
</dbReference>
<evidence type="ECO:0000256" key="4">
    <source>
        <dbReference type="ARBA" id="ARBA00022475"/>
    </source>
</evidence>
<dbReference type="CDD" id="cd00075">
    <property type="entry name" value="HATPase"/>
    <property type="match status" value="1"/>
</dbReference>
<name>A0A2W5TKN5_9BACT</name>
<dbReference type="PANTHER" id="PTHR45453:SF1">
    <property type="entry name" value="PHOSPHATE REGULON SENSOR PROTEIN PHOR"/>
    <property type="match status" value="1"/>
</dbReference>
<evidence type="ECO:0000313" key="13">
    <source>
        <dbReference type="EMBL" id="PZR13853.1"/>
    </source>
</evidence>
<evidence type="ECO:0000259" key="12">
    <source>
        <dbReference type="PROSITE" id="PS50109"/>
    </source>
</evidence>
<dbReference type="SMART" id="SM00388">
    <property type="entry name" value="HisKA"/>
    <property type="match status" value="1"/>
</dbReference>
<dbReference type="EMBL" id="QFQP01000008">
    <property type="protein sequence ID" value="PZR13853.1"/>
    <property type="molecule type" value="Genomic_DNA"/>
</dbReference>
<keyword evidence="11" id="KW-0472">Membrane</keyword>
<dbReference type="InterPro" id="IPR003661">
    <property type="entry name" value="HisK_dim/P_dom"/>
</dbReference>
<dbReference type="InterPro" id="IPR004358">
    <property type="entry name" value="Sig_transdc_His_kin-like_C"/>
</dbReference>
<dbReference type="PROSITE" id="PS50109">
    <property type="entry name" value="HIS_KIN"/>
    <property type="match status" value="1"/>
</dbReference>
<evidence type="ECO:0000256" key="9">
    <source>
        <dbReference type="ARBA" id="ARBA00022840"/>
    </source>
</evidence>
<gene>
    <name evidence="13" type="ORF">DI536_11000</name>
</gene>
<keyword evidence="4" id="KW-1003">Cell membrane</keyword>
<comment type="catalytic activity">
    <reaction evidence="1">
        <text>ATP + protein L-histidine = ADP + protein N-phospho-L-histidine.</text>
        <dbReference type="EC" id="2.7.13.3"/>
    </reaction>
</comment>
<dbReference type="InterPro" id="IPR036097">
    <property type="entry name" value="HisK_dim/P_sf"/>
</dbReference>
<dbReference type="PANTHER" id="PTHR45453">
    <property type="entry name" value="PHOSPHATE REGULON SENSOR PROTEIN PHOR"/>
    <property type="match status" value="1"/>
</dbReference>
<dbReference type="InterPro" id="IPR000014">
    <property type="entry name" value="PAS"/>
</dbReference>
<dbReference type="PRINTS" id="PR00344">
    <property type="entry name" value="BCTRLSENSOR"/>
</dbReference>
<evidence type="ECO:0000256" key="2">
    <source>
        <dbReference type="ARBA" id="ARBA00004236"/>
    </source>
</evidence>
<keyword evidence="10" id="KW-0902">Two-component regulatory system</keyword>
<dbReference type="Pfam" id="PF00512">
    <property type="entry name" value="HisKA"/>
    <property type="match status" value="1"/>
</dbReference>
<dbReference type="Gene3D" id="1.10.287.130">
    <property type="match status" value="1"/>
</dbReference>
<evidence type="ECO:0000313" key="14">
    <source>
        <dbReference type="Proteomes" id="UP000249061"/>
    </source>
</evidence>
<dbReference type="CDD" id="cd00082">
    <property type="entry name" value="HisKA"/>
    <property type="match status" value="1"/>
</dbReference>
<reference evidence="13 14" key="1">
    <citation type="submission" date="2017-08" db="EMBL/GenBank/DDBJ databases">
        <title>Infants hospitalized years apart are colonized by the same room-sourced microbial strains.</title>
        <authorList>
            <person name="Brooks B."/>
            <person name="Olm M.R."/>
            <person name="Firek B.A."/>
            <person name="Baker R."/>
            <person name="Thomas B.C."/>
            <person name="Morowitz M.J."/>
            <person name="Banfield J.F."/>
        </authorList>
    </citation>
    <scope>NUCLEOTIDE SEQUENCE [LARGE SCALE GENOMIC DNA]</scope>
    <source>
        <strain evidence="13">S2_003_000_R2_14</strain>
    </source>
</reference>
<evidence type="ECO:0000256" key="6">
    <source>
        <dbReference type="ARBA" id="ARBA00022679"/>
    </source>
</evidence>
<dbReference type="GO" id="GO:0005886">
    <property type="term" value="C:plasma membrane"/>
    <property type="evidence" value="ECO:0007669"/>
    <property type="project" value="UniProtKB-SubCell"/>
</dbReference>
<dbReference type="Proteomes" id="UP000249061">
    <property type="component" value="Unassembled WGS sequence"/>
</dbReference>
<dbReference type="Pfam" id="PF13426">
    <property type="entry name" value="PAS_9"/>
    <property type="match status" value="1"/>
</dbReference>
<sequence>MNRLTLWVWGSFIGIGAGTLLITSNVFAAVAIGAVSAACVYGATQRVAAQWKRRADAFAAAARGLAMDPLVDVGPGEDPIALAREVHASAVTARDNARKLGVLAAVIDGMAEGVWITAEDGTILEHNNALKELLYTAREVVGHRPRDLFPNSPEMQQATERACRDGVASRIELNVEGVRPTVLSVHVSPLGREVGGSSAVFFDVSELRRLEKVRKDFVANVSHELRTPITAIRGYAETLQSGAINDAVAAPKMVDIIHRQSERLSELVEDLLELSRIEARQIQLEEKPVDVLDATQRAFEAVRPKASPRSTTLHSSVPAGLKVLGDKRALEQIMLNLVDNAVKYTRPGGRVEVTAERRDDAVLIRVKDDGPGIEARHLSRVFERFYRVDKGRSRDMGGTGLGLSIVKNLANTMKGDVRVESTPGNGSSFFVELPVPPES</sequence>
<protein>
    <recommendedName>
        <fullName evidence="3">histidine kinase</fullName>
        <ecNumber evidence="3">2.7.13.3</ecNumber>
    </recommendedName>
</protein>
<accession>A0A2W5TKN5</accession>
<feature type="domain" description="Histidine kinase" evidence="12">
    <location>
        <begin position="220"/>
        <end position="437"/>
    </location>
</feature>
<proteinExistence type="predicted"/>
<dbReference type="GO" id="GO:0005524">
    <property type="term" value="F:ATP binding"/>
    <property type="evidence" value="ECO:0007669"/>
    <property type="project" value="UniProtKB-KW"/>
</dbReference>
<comment type="subcellular location">
    <subcellularLocation>
        <location evidence="2">Cell membrane</location>
    </subcellularLocation>
</comment>
<dbReference type="InterPro" id="IPR003594">
    <property type="entry name" value="HATPase_dom"/>
</dbReference>
<dbReference type="NCBIfam" id="TIGR00229">
    <property type="entry name" value="sensory_box"/>
    <property type="match status" value="1"/>
</dbReference>
<dbReference type="FunFam" id="1.10.287.130:FF:000008">
    <property type="entry name" value="Two-component sensor histidine kinase"/>
    <property type="match status" value="1"/>
</dbReference>
<evidence type="ECO:0000256" key="5">
    <source>
        <dbReference type="ARBA" id="ARBA00022553"/>
    </source>
</evidence>
<dbReference type="CDD" id="cd00130">
    <property type="entry name" value="PAS"/>
    <property type="match status" value="1"/>
</dbReference>
<keyword evidence="9" id="KW-0067">ATP-binding</keyword>
<dbReference type="GO" id="GO:0004721">
    <property type="term" value="F:phosphoprotein phosphatase activity"/>
    <property type="evidence" value="ECO:0007669"/>
    <property type="project" value="TreeGrafter"/>
</dbReference>
<comment type="caution">
    <text evidence="13">The sequence shown here is derived from an EMBL/GenBank/DDBJ whole genome shotgun (WGS) entry which is preliminary data.</text>
</comment>
<dbReference type="AlphaFoldDB" id="A0A2W5TKN5"/>
<dbReference type="Gene3D" id="3.30.450.20">
    <property type="entry name" value="PAS domain"/>
    <property type="match status" value="1"/>
</dbReference>
<evidence type="ECO:0000256" key="11">
    <source>
        <dbReference type="ARBA" id="ARBA00023136"/>
    </source>
</evidence>
<evidence type="ECO:0000256" key="1">
    <source>
        <dbReference type="ARBA" id="ARBA00000085"/>
    </source>
</evidence>
<dbReference type="SUPFAM" id="SSF55874">
    <property type="entry name" value="ATPase domain of HSP90 chaperone/DNA topoisomerase II/histidine kinase"/>
    <property type="match status" value="1"/>
</dbReference>
<dbReference type="InterPro" id="IPR005467">
    <property type="entry name" value="His_kinase_dom"/>
</dbReference>
<dbReference type="EC" id="2.7.13.3" evidence="3"/>
<organism evidence="13 14">
    <name type="scientific">Archangium gephyra</name>
    <dbReference type="NCBI Taxonomy" id="48"/>
    <lineage>
        <taxon>Bacteria</taxon>
        <taxon>Pseudomonadati</taxon>
        <taxon>Myxococcota</taxon>
        <taxon>Myxococcia</taxon>
        <taxon>Myxococcales</taxon>
        <taxon>Cystobacterineae</taxon>
        <taxon>Archangiaceae</taxon>
        <taxon>Archangium</taxon>
    </lineage>
</organism>
<dbReference type="SMART" id="SM00387">
    <property type="entry name" value="HATPase_c"/>
    <property type="match status" value="1"/>
</dbReference>
<dbReference type="GO" id="GO:0000155">
    <property type="term" value="F:phosphorelay sensor kinase activity"/>
    <property type="evidence" value="ECO:0007669"/>
    <property type="project" value="InterPro"/>
</dbReference>
<keyword evidence="5" id="KW-0597">Phosphoprotein</keyword>
<dbReference type="Gene3D" id="3.30.565.10">
    <property type="entry name" value="Histidine kinase-like ATPase, C-terminal domain"/>
    <property type="match status" value="1"/>
</dbReference>
<evidence type="ECO:0000256" key="3">
    <source>
        <dbReference type="ARBA" id="ARBA00012438"/>
    </source>
</evidence>